<name>A0ABV4BZN9_9MYCO</name>
<evidence type="ECO:0000313" key="1">
    <source>
        <dbReference type="EMBL" id="MEY8015758.1"/>
    </source>
</evidence>
<keyword evidence="2" id="KW-1185">Reference proteome</keyword>
<proteinExistence type="predicted"/>
<organism evidence="1 2">
    <name type="scientific">Mycobacterium servetii</name>
    <dbReference type="NCBI Taxonomy" id="3237418"/>
    <lineage>
        <taxon>Bacteria</taxon>
        <taxon>Bacillati</taxon>
        <taxon>Actinomycetota</taxon>
        <taxon>Actinomycetes</taxon>
        <taxon>Mycobacteriales</taxon>
        <taxon>Mycobacteriaceae</taxon>
        <taxon>Mycobacterium</taxon>
    </lineage>
</organism>
<evidence type="ECO:0000313" key="2">
    <source>
        <dbReference type="Proteomes" id="UP001564760"/>
    </source>
</evidence>
<dbReference type="EMBL" id="JBGEDP010000001">
    <property type="protein sequence ID" value="MEY8015758.1"/>
    <property type="molecule type" value="Genomic_DNA"/>
</dbReference>
<evidence type="ECO:0008006" key="3">
    <source>
        <dbReference type="Google" id="ProtNLM"/>
    </source>
</evidence>
<dbReference type="Gene3D" id="3.20.20.140">
    <property type="entry name" value="Metal-dependent hydrolases"/>
    <property type="match status" value="1"/>
</dbReference>
<dbReference type="SUPFAM" id="SSF51556">
    <property type="entry name" value="Metallo-dependent hydrolases"/>
    <property type="match status" value="1"/>
</dbReference>
<gene>
    <name evidence="1" type="ORF">AB8998_12435</name>
</gene>
<comment type="caution">
    <text evidence="1">The sequence shown here is derived from an EMBL/GenBank/DDBJ whole genome shotgun (WGS) entry which is preliminary data.</text>
</comment>
<sequence>MALLPDPDPRRREHVVISVDDHVIEPPDVFAGRFPAALADRAPKVVETDDGRQVWRYEGREQPNIGLNAVIGRPHEEWSMQAASFDEIRCGCWDIDARIADMDLAGIWASLNF</sequence>
<dbReference type="InterPro" id="IPR032466">
    <property type="entry name" value="Metal_Hydrolase"/>
</dbReference>
<dbReference type="Proteomes" id="UP001564760">
    <property type="component" value="Unassembled WGS sequence"/>
</dbReference>
<dbReference type="RefSeq" id="WP_369738232.1">
    <property type="nucleotide sequence ID" value="NZ_JBGEDP010000001.1"/>
</dbReference>
<accession>A0ABV4BZN9</accession>
<protein>
    <recommendedName>
        <fullName evidence="3">Amidohydrolase</fullName>
    </recommendedName>
</protein>
<reference evidence="1 2" key="1">
    <citation type="submission" date="2024-08" db="EMBL/GenBank/DDBJ databases">
        <title>Mycobacterium servetensis sp. nov., a novel rapid-growing mycobacterial species recovered from a human patient in Zaragoza, Spain.</title>
        <authorList>
            <person name="Tristancho-Baro A.I."/>
            <person name="Buenestado-Serrano S."/>
            <person name="Garcia De Viedma D."/>
            <person name="Milagro-Beamonte A."/>
            <person name="Burillo N."/>
            <person name="Sanz S."/>
            <person name="Lopez-Calleja A.I."/>
            <person name="Penas-Utrilla D."/>
            <person name="Guardingo M."/>
            <person name="Garcia M.J."/>
            <person name="Vinuelas-Bayon J."/>
        </authorList>
    </citation>
    <scope>NUCLEOTIDE SEQUENCE [LARGE SCALE GENOMIC DNA]</scope>
    <source>
        <strain evidence="2">HUMS_12744610</strain>
    </source>
</reference>